<evidence type="ECO:0000313" key="1">
    <source>
        <dbReference type="EMBL" id="OCL10052.1"/>
    </source>
</evidence>
<organism evidence="1 2">
    <name type="scientific">Glonium stellatum</name>
    <dbReference type="NCBI Taxonomy" id="574774"/>
    <lineage>
        <taxon>Eukaryota</taxon>
        <taxon>Fungi</taxon>
        <taxon>Dikarya</taxon>
        <taxon>Ascomycota</taxon>
        <taxon>Pezizomycotina</taxon>
        <taxon>Dothideomycetes</taxon>
        <taxon>Pleosporomycetidae</taxon>
        <taxon>Gloniales</taxon>
        <taxon>Gloniaceae</taxon>
        <taxon>Glonium</taxon>
    </lineage>
</organism>
<dbReference type="EMBL" id="KV749317">
    <property type="protein sequence ID" value="OCL10052.1"/>
    <property type="molecule type" value="Genomic_DNA"/>
</dbReference>
<dbReference type="OrthoDB" id="3936147at2759"/>
<keyword evidence="2" id="KW-1185">Reference proteome</keyword>
<accession>A0A8E2JUW2</accession>
<protein>
    <submittedName>
        <fullName evidence="1">Uncharacterized protein</fullName>
    </submittedName>
</protein>
<proteinExistence type="predicted"/>
<sequence>MPAFGFGVGDFIATAGLVWKLYQALDESSEGSKLFHQAQLELSAFHGVLLQLQTLMASGVVFSEEQVTRARTALN</sequence>
<gene>
    <name evidence="1" type="ORF">AOQ84DRAFT_7969</name>
</gene>
<name>A0A8E2JUW2_9PEZI</name>
<reference evidence="1 2" key="1">
    <citation type="journal article" date="2016" name="Nat. Commun.">
        <title>Ectomycorrhizal ecology is imprinted in the genome of the dominant symbiotic fungus Cenococcum geophilum.</title>
        <authorList>
            <consortium name="DOE Joint Genome Institute"/>
            <person name="Peter M."/>
            <person name="Kohler A."/>
            <person name="Ohm R.A."/>
            <person name="Kuo A."/>
            <person name="Krutzmann J."/>
            <person name="Morin E."/>
            <person name="Arend M."/>
            <person name="Barry K.W."/>
            <person name="Binder M."/>
            <person name="Choi C."/>
            <person name="Clum A."/>
            <person name="Copeland A."/>
            <person name="Grisel N."/>
            <person name="Haridas S."/>
            <person name="Kipfer T."/>
            <person name="LaButti K."/>
            <person name="Lindquist E."/>
            <person name="Lipzen A."/>
            <person name="Maire R."/>
            <person name="Meier B."/>
            <person name="Mihaltcheva S."/>
            <person name="Molinier V."/>
            <person name="Murat C."/>
            <person name="Poggeler S."/>
            <person name="Quandt C.A."/>
            <person name="Sperisen C."/>
            <person name="Tritt A."/>
            <person name="Tisserant E."/>
            <person name="Crous P.W."/>
            <person name="Henrissat B."/>
            <person name="Nehls U."/>
            <person name="Egli S."/>
            <person name="Spatafora J.W."/>
            <person name="Grigoriev I.V."/>
            <person name="Martin F.M."/>
        </authorList>
    </citation>
    <scope>NUCLEOTIDE SEQUENCE [LARGE SCALE GENOMIC DNA]</scope>
    <source>
        <strain evidence="1 2">CBS 207.34</strain>
    </source>
</reference>
<dbReference type="Proteomes" id="UP000250140">
    <property type="component" value="Unassembled WGS sequence"/>
</dbReference>
<dbReference type="AlphaFoldDB" id="A0A8E2JUW2"/>
<evidence type="ECO:0000313" key="2">
    <source>
        <dbReference type="Proteomes" id="UP000250140"/>
    </source>
</evidence>